<feature type="transmembrane region" description="Helical" evidence="5">
    <location>
        <begin position="12"/>
        <end position="31"/>
    </location>
</feature>
<keyword evidence="2 5" id="KW-0812">Transmembrane</keyword>
<dbReference type="AlphaFoldDB" id="A0A409X8W0"/>
<gene>
    <name evidence="6" type="ORF">CVT26_015493</name>
</gene>
<comment type="similarity">
    <text evidence="5">Belongs to the copper transporter (Ctr) (TC 1.A.56) family. SLC31A subfamily.</text>
</comment>
<dbReference type="PANTHER" id="PTHR12483">
    <property type="entry name" value="SOLUTE CARRIER FAMILY 31 COPPER TRANSPORTERS"/>
    <property type="match status" value="1"/>
</dbReference>
<dbReference type="Pfam" id="PF04145">
    <property type="entry name" value="Ctr"/>
    <property type="match status" value="1"/>
</dbReference>
<dbReference type="InParanoid" id="A0A409X8W0"/>
<dbReference type="PANTHER" id="PTHR12483:SF27">
    <property type="entry name" value="COPPER TRANSPORT PROTEIN CTR1"/>
    <property type="match status" value="1"/>
</dbReference>
<reference evidence="6 7" key="1">
    <citation type="journal article" date="2018" name="Evol. Lett.">
        <title>Horizontal gene cluster transfer increased hallucinogenic mushroom diversity.</title>
        <authorList>
            <person name="Reynolds H.T."/>
            <person name="Vijayakumar V."/>
            <person name="Gluck-Thaler E."/>
            <person name="Korotkin H.B."/>
            <person name="Matheny P.B."/>
            <person name="Slot J.C."/>
        </authorList>
    </citation>
    <scope>NUCLEOTIDE SEQUENCE [LARGE SCALE GENOMIC DNA]</scope>
    <source>
        <strain evidence="6 7">SRW20</strain>
    </source>
</reference>
<organism evidence="6 7">
    <name type="scientific">Gymnopilus dilepis</name>
    <dbReference type="NCBI Taxonomy" id="231916"/>
    <lineage>
        <taxon>Eukaryota</taxon>
        <taxon>Fungi</taxon>
        <taxon>Dikarya</taxon>
        <taxon>Basidiomycota</taxon>
        <taxon>Agaricomycotina</taxon>
        <taxon>Agaricomycetes</taxon>
        <taxon>Agaricomycetidae</taxon>
        <taxon>Agaricales</taxon>
        <taxon>Agaricineae</taxon>
        <taxon>Hymenogastraceae</taxon>
        <taxon>Gymnopilus</taxon>
    </lineage>
</organism>
<evidence type="ECO:0000256" key="1">
    <source>
        <dbReference type="ARBA" id="ARBA00004141"/>
    </source>
</evidence>
<dbReference type="GO" id="GO:0005375">
    <property type="term" value="F:copper ion transmembrane transporter activity"/>
    <property type="evidence" value="ECO:0007669"/>
    <property type="project" value="UniProtKB-UniRule"/>
</dbReference>
<proteinExistence type="inferred from homology"/>
<feature type="non-terminal residue" evidence="6">
    <location>
        <position position="1"/>
    </location>
</feature>
<comment type="caution">
    <text evidence="6">The sequence shown here is derived from an EMBL/GenBank/DDBJ whole genome shotgun (WGS) entry which is preliminary data.</text>
</comment>
<keyword evidence="5" id="KW-0406">Ion transport</keyword>
<dbReference type="OrthoDB" id="73901at2759"/>
<evidence type="ECO:0000313" key="6">
    <source>
        <dbReference type="EMBL" id="PPQ87228.1"/>
    </source>
</evidence>
<sequence length="169" mass="18453">FSCHIPPPVFPLWLSLPCTCILLLSLASFALGYGDGTDMNLHNATTKTPSSFMAPFFHFSVGDTVLFFGWIPQSNGAMVATFVGLCILAIMERWIKTVQARVSIVRMQIGEINVDDVESLSLMDNTMKHSAVVPVSRPLVSKEDLVRGLVHAAHASIAYALMLVVMEVT</sequence>
<comment type="subcellular location">
    <subcellularLocation>
        <location evidence="1 5">Membrane</location>
        <topology evidence="1 5">Multi-pass membrane protein</topology>
    </subcellularLocation>
</comment>
<dbReference type="Proteomes" id="UP000284706">
    <property type="component" value="Unassembled WGS sequence"/>
</dbReference>
<dbReference type="InterPro" id="IPR007274">
    <property type="entry name" value="Cop_transporter"/>
</dbReference>
<dbReference type="GO" id="GO:0005886">
    <property type="term" value="C:plasma membrane"/>
    <property type="evidence" value="ECO:0007669"/>
    <property type="project" value="TreeGrafter"/>
</dbReference>
<keyword evidence="5" id="KW-0186">Copper</keyword>
<feature type="transmembrane region" description="Helical" evidence="5">
    <location>
        <begin position="77"/>
        <end position="95"/>
    </location>
</feature>
<protein>
    <recommendedName>
        <fullName evidence="5">Copper transport protein</fullName>
    </recommendedName>
</protein>
<evidence type="ECO:0000256" key="5">
    <source>
        <dbReference type="RuleBase" id="RU367022"/>
    </source>
</evidence>
<evidence type="ECO:0000256" key="3">
    <source>
        <dbReference type="ARBA" id="ARBA00022989"/>
    </source>
</evidence>
<keyword evidence="4 5" id="KW-0472">Membrane</keyword>
<keyword evidence="5" id="KW-0813">Transport</keyword>
<keyword evidence="5" id="KW-0187">Copper transport</keyword>
<keyword evidence="7" id="KW-1185">Reference proteome</keyword>
<evidence type="ECO:0000313" key="7">
    <source>
        <dbReference type="Proteomes" id="UP000284706"/>
    </source>
</evidence>
<evidence type="ECO:0000256" key="4">
    <source>
        <dbReference type="ARBA" id="ARBA00023136"/>
    </source>
</evidence>
<keyword evidence="3 5" id="KW-1133">Transmembrane helix</keyword>
<accession>A0A409X8W0</accession>
<name>A0A409X8W0_9AGAR</name>
<dbReference type="EMBL" id="NHYE01003905">
    <property type="protein sequence ID" value="PPQ87228.1"/>
    <property type="molecule type" value="Genomic_DNA"/>
</dbReference>
<evidence type="ECO:0000256" key="2">
    <source>
        <dbReference type="ARBA" id="ARBA00022692"/>
    </source>
</evidence>